<dbReference type="Gene3D" id="2.60.120.920">
    <property type="match status" value="1"/>
</dbReference>
<dbReference type="PANTHER" id="PTHR24103">
    <property type="entry name" value="E3 UBIQUITIN-PROTEIN LIGASE TRIM"/>
    <property type="match status" value="1"/>
</dbReference>
<dbReference type="InterPro" id="IPR003879">
    <property type="entry name" value="Butyrophylin_SPRY"/>
</dbReference>
<comment type="caution">
    <text evidence="2">The sequence shown here is derived from an EMBL/GenBank/DDBJ whole genome shotgun (WGS) entry which is preliminary data.</text>
</comment>
<sequence>AQCTLQDPELLSGALIDVATHLGNLKFRVWEKMQEMVQHTPVMLDPNSARASLSLSDDLTTVRFTGTEQKCPDNPERFRSYVNVLGSQGFTSGKHSWEVKVGNKLAWDIGVVTESTSRKGSITCSPGRGFW</sequence>
<dbReference type="Proteomes" id="UP001044222">
    <property type="component" value="Unassembled WGS sequence"/>
</dbReference>
<evidence type="ECO:0000313" key="2">
    <source>
        <dbReference type="EMBL" id="KAG5830143.1"/>
    </source>
</evidence>
<evidence type="ECO:0000259" key="1">
    <source>
        <dbReference type="PROSITE" id="PS50188"/>
    </source>
</evidence>
<dbReference type="EMBL" id="JAFIRN010000049">
    <property type="protein sequence ID" value="KAG5830143.1"/>
    <property type="molecule type" value="Genomic_DNA"/>
</dbReference>
<gene>
    <name evidence="2" type="ORF">ANANG_G00316540</name>
</gene>
<dbReference type="PRINTS" id="PR01407">
    <property type="entry name" value="BUTYPHLNCDUF"/>
</dbReference>
<dbReference type="InterPro" id="IPR043136">
    <property type="entry name" value="B30.2/SPRY_sf"/>
</dbReference>
<dbReference type="SUPFAM" id="SSF49899">
    <property type="entry name" value="Concanavalin A-like lectins/glucanases"/>
    <property type="match status" value="1"/>
</dbReference>
<organism evidence="2 3">
    <name type="scientific">Anguilla anguilla</name>
    <name type="common">European freshwater eel</name>
    <name type="synonym">Muraena anguilla</name>
    <dbReference type="NCBI Taxonomy" id="7936"/>
    <lineage>
        <taxon>Eukaryota</taxon>
        <taxon>Metazoa</taxon>
        <taxon>Chordata</taxon>
        <taxon>Craniata</taxon>
        <taxon>Vertebrata</taxon>
        <taxon>Euteleostomi</taxon>
        <taxon>Actinopterygii</taxon>
        <taxon>Neopterygii</taxon>
        <taxon>Teleostei</taxon>
        <taxon>Anguilliformes</taxon>
        <taxon>Anguillidae</taxon>
        <taxon>Anguilla</taxon>
    </lineage>
</organism>
<keyword evidence="3" id="KW-1185">Reference proteome</keyword>
<dbReference type="InterPro" id="IPR050143">
    <property type="entry name" value="TRIM/RBCC"/>
</dbReference>
<dbReference type="InterPro" id="IPR006574">
    <property type="entry name" value="PRY"/>
</dbReference>
<dbReference type="SMART" id="SM00589">
    <property type="entry name" value="PRY"/>
    <property type="match status" value="1"/>
</dbReference>
<dbReference type="InterPro" id="IPR001870">
    <property type="entry name" value="B30.2/SPRY"/>
</dbReference>
<feature type="non-terminal residue" evidence="2">
    <location>
        <position position="1"/>
    </location>
</feature>
<accession>A0A9D3RHI3</accession>
<evidence type="ECO:0000313" key="3">
    <source>
        <dbReference type="Proteomes" id="UP001044222"/>
    </source>
</evidence>
<dbReference type="PROSITE" id="PS50188">
    <property type="entry name" value="B302_SPRY"/>
    <property type="match status" value="1"/>
</dbReference>
<dbReference type="Pfam" id="PF13765">
    <property type="entry name" value="PRY"/>
    <property type="match status" value="1"/>
</dbReference>
<feature type="domain" description="B30.2/SPRY" evidence="1">
    <location>
        <begin position="22"/>
        <end position="131"/>
    </location>
</feature>
<dbReference type="AlphaFoldDB" id="A0A9D3RHI3"/>
<name>A0A9D3RHI3_ANGAN</name>
<reference evidence="2" key="1">
    <citation type="submission" date="2021-01" db="EMBL/GenBank/DDBJ databases">
        <title>A chromosome-scale assembly of European eel, Anguilla anguilla.</title>
        <authorList>
            <person name="Henkel C."/>
            <person name="Jong-Raadsen S.A."/>
            <person name="Dufour S."/>
            <person name="Weltzien F.-A."/>
            <person name="Palstra A.P."/>
            <person name="Pelster B."/>
            <person name="Spaink H.P."/>
            <person name="Van Den Thillart G.E."/>
            <person name="Jansen H."/>
            <person name="Zahm M."/>
            <person name="Klopp C."/>
            <person name="Cedric C."/>
            <person name="Louis A."/>
            <person name="Berthelot C."/>
            <person name="Parey E."/>
            <person name="Roest Crollius H."/>
            <person name="Montfort J."/>
            <person name="Robinson-Rechavi M."/>
            <person name="Bucao C."/>
            <person name="Bouchez O."/>
            <person name="Gislard M."/>
            <person name="Lluch J."/>
            <person name="Milhes M."/>
            <person name="Lampietro C."/>
            <person name="Lopez Roques C."/>
            <person name="Donnadieu C."/>
            <person name="Braasch I."/>
            <person name="Desvignes T."/>
            <person name="Postlethwait J."/>
            <person name="Bobe J."/>
            <person name="Guiguen Y."/>
            <person name="Dirks R."/>
        </authorList>
    </citation>
    <scope>NUCLEOTIDE SEQUENCE</scope>
    <source>
        <strain evidence="2">Tag_6206</strain>
        <tissue evidence="2">Liver</tissue>
    </source>
</reference>
<dbReference type="InterPro" id="IPR013320">
    <property type="entry name" value="ConA-like_dom_sf"/>
</dbReference>
<feature type="non-terminal residue" evidence="2">
    <location>
        <position position="131"/>
    </location>
</feature>
<proteinExistence type="predicted"/>
<protein>
    <recommendedName>
        <fullName evidence="1">B30.2/SPRY domain-containing protein</fullName>
    </recommendedName>
</protein>